<feature type="domain" description="N-acetyltransferase" evidence="6">
    <location>
        <begin position="736"/>
        <end position="894"/>
    </location>
</feature>
<keyword evidence="8" id="KW-1185">Reference proteome</keyword>
<organism evidence="7 8">
    <name type="scientific">Natronocella acetinitrilica</name>
    <dbReference type="NCBI Taxonomy" id="414046"/>
    <lineage>
        <taxon>Bacteria</taxon>
        <taxon>Pseudomonadati</taxon>
        <taxon>Pseudomonadota</taxon>
        <taxon>Gammaproteobacteria</taxon>
        <taxon>Chromatiales</taxon>
        <taxon>Ectothiorhodospiraceae</taxon>
        <taxon>Natronocella</taxon>
    </lineage>
</organism>
<evidence type="ECO:0000256" key="2">
    <source>
        <dbReference type="ARBA" id="ARBA00022741"/>
    </source>
</evidence>
<dbReference type="Gene3D" id="3.30.1490.20">
    <property type="entry name" value="ATP-grasp fold, A domain"/>
    <property type="match status" value="1"/>
</dbReference>
<evidence type="ECO:0000256" key="1">
    <source>
        <dbReference type="ARBA" id="ARBA00022598"/>
    </source>
</evidence>
<evidence type="ECO:0000256" key="4">
    <source>
        <dbReference type="PROSITE-ProRule" id="PRU00409"/>
    </source>
</evidence>
<feature type="domain" description="ATP-grasp" evidence="5">
    <location>
        <begin position="496"/>
        <end position="532"/>
    </location>
</feature>
<dbReference type="SUPFAM" id="SSF51735">
    <property type="entry name" value="NAD(P)-binding Rossmann-fold domains"/>
    <property type="match status" value="1"/>
</dbReference>
<evidence type="ECO:0000313" key="7">
    <source>
        <dbReference type="EMBL" id="MCP1675170.1"/>
    </source>
</evidence>
<dbReference type="SUPFAM" id="SSF55729">
    <property type="entry name" value="Acyl-CoA N-acyltransferases (Nat)"/>
    <property type="match status" value="1"/>
</dbReference>
<dbReference type="InterPro" id="IPR051538">
    <property type="entry name" value="Acyl-CoA_Synth/Transferase"/>
</dbReference>
<evidence type="ECO:0000259" key="6">
    <source>
        <dbReference type="PROSITE" id="PS51186"/>
    </source>
</evidence>
<dbReference type="InterPro" id="IPR013815">
    <property type="entry name" value="ATP_grasp_subdomain_1"/>
</dbReference>
<dbReference type="GO" id="GO:0043758">
    <property type="term" value="F:acetate-CoA ligase (ADP-forming) activity"/>
    <property type="evidence" value="ECO:0007669"/>
    <property type="project" value="InterPro"/>
</dbReference>
<dbReference type="GO" id="GO:0005524">
    <property type="term" value="F:ATP binding"/>
    <property type="evidence" value="ECO:0007669"/>
    <property type="project" value="UniProtKB-UniRule"/>
</dbReference>
<dbReference type="InterPro" id="IPR032875">
    <property type="entry name" value="Succ_CoA_lig_flav_dom"/>
</dbReference>
<dbReference type="PANTHER" id="PTHR43334">
    <property type="entry name" value="ACETATE--COA LIGASE [ADP-FORMING]"/>
    <property type="match status" value="1"/>
</dbReference>
<reference evidence="7" key="1">
    <citation type="submission" date="2022-03" db="EMBL/GenBank/DDBJ databases">
        <title>Genomic Encyclopedia of Type Strains, Phase III (KMG-III): the genomes of soil and plant-associated and newly described type strains.</title>
        <authorList>
            <person name="Whitman W."/>
        </authorList>
    </citation>
    <scope>NUCLEOTIDE SEQUENCE</scope>
    <source>
        <strain evidence="7">ANL 6-2</strain>
    </source>
</reference>
<dbReference type="SUPFAM" id="SSF52210">
    <property type="entry name" value="Succinyl-CoA synthetase domains"/>
    <property type="match status" value="2"/>
</dbReference>
<dbReference type="InterPro" id="IPR043938">
    <property type="entry name" value="Ligase_CoA_dom"/>
</dbReference>
<dbReference type="PROSITE" id="PS50975">
    <property type="entry name" value="ATP_GRASP"/>
    <property type="match status" value="1"/>
</dbReference>
<dbReference type="Gene3D" id="3.40.50.261">
    <property type="entry name" value="Succinyl-CoA synthetase domains"/>
    <property type="match status" value="2"/>
</dbReference>
<evidence type="ECO:0000256" key="3">
    <source>
        <dbReference type="ARBA" id="ARBA00022840"/>
    </source>
</evidence>
<comment type="caution">
    <text evidence="7">The sequence shown here is derived from an EMBL/GenBank/DDBJ whole genome shotgun (WGS) entry which is preliminary data.</text>
</comment>
<dbReference type="PANTHER" id="PTHR43334:SF1">
    <property type="entry name" value="3-HYDROXYPROPIONATE--COA LIGASE [ADP-FORMING]"/>
    <property type="match status" value="1"/>
</dbReference>
<dbReference type="GO" id="GO:0016747">
    <property type="term" value="F:acyltransferase activity, transferring groups other than amino-acyl groups"/>
    <property type="evidence" value="ECO:0007669"/>
    <property type="project" value="InterPro"/>
</dbReference>
<gene>
    <name evidence="7" type="ORF">J2T57_002318</name>
</gene>
<dbReference type="InterPro" id="IPR011761">
    <property type="entry name" value="ATP-grasp"/>
</dbReference>
<dbReference type="Pfam" id="PF13380">
    <property type="entry name" value="CoA_binding_2"/>
    <property type="match status" value="1"/>
</dbReference>
<evidence type="ECO:0000313" key="8">
    <source>
        <dbReference type="Proteomes" id="UP001205843"/>
    </source>
</evidence>
<dbReference type="Pfam" id="PF19045">
    <property type="entry name" value="Ligase_CoA_2"/>
    <property type="match status" value="1"/>
</dbReference>
<keyword evidence="3 4" id="KW-0067">ATP-binding</keyword>
<name>A0AAE3KB62_9GAMM</name>
<dbReference type="GO" id="GO:0046872">
    <property type="term" value="F:metal ion binding"/>
    <property type="evidence" value="ECO:0007669"/>
    <property type="project" value="InterPro"/>
</dbReference>
<dbReference type="EMBL" id="JALJXV010000005">
    <property type="protein sequence ID" value="MCP1675170.1"/>
    <property type="molecule type" value="Genomic_DNA"/>
</dbReference>
<dbReference type="AlphaFoldDB" id="A0AAE3KB62"/>
<dbReference type="Pfam" id="PF13549">
    <property type="entry name" value="ATP-grasp_5"/>
    <property type="match status" value="1"/>
</dbReference>
<protein>
    <submittedName>
        <fullName evidence="7">Acetyltransferase</fullName>
    </submittedName>
</protein>
<dbReference type="SMART" id="SM00881">
    <property type="entry name" value="CoA_binding"/>
    <property type="match status" value="1"/>
</dbReference>
<sequence>MASHYLQHFFAPSRIAVIGASERPGAVGTRVFANLLDGGFKGDVVPINPNRETVAGHACPDSVRDMSPPPDLVVICVAARHLPGVLEDCGRVGVHAALIIAASLMDVGRNLKRIEQRALEAARRHEIRVIGPDWVGLMRPPVGLNASFSKHRVTQGQIALVSQSGAVTSSALDWAADRGIGFSTVVSLGDTRDVDFGDLLDFLATDPTTRSILLFIEAVGDARRFLSGLRAAARLKPVIVMKAGRHDPGASAARSHTGRLVGRDDAFTAAVDRAGAVRVREIGQLFSVAELLASGQRLSGDRIAVLGNGGGPGIIATDLLQDRGLRLATLAADSERALASLMPPCGESGNPVNLLGDADAARYRRALSLCLADDGVDGVLTLLSPQVMTDPVASANAVREAADGQRKPVLACWLGGGSIRTARKTLTEQRFPNFATPENAVEALSALARYRDSQQRLLQVPAAGERAQEPDVSAARRIIAEAQRRGQPRLTPMQSKRVLAAFRLPVIPTVVVRSAEAAAEAAAEFDSPVAVKINSVAIAHKADVGGVRLNITTPSAAAQAYEDIVATVTARYEPALLDGCSVEPMHAPQNGREIMLGAVRDPVFGPVLSFGAGGSMVEMIQDRACGLPPLNDFLARDMLQRSRVGAFLGLDAPSALRGQLEQALLRLSDLVCLLPEICDVDVNPVIVDADSLVAVDARIHLCAGAPRTDPTYPHMAIMPYPAHLARHETLADGEQILVRPIRPEDAELEQRFFADLSPRSRYFRFMEHIQALSTTALVRFTQIDYDREMALVAVRETPVQIEALGVARYIINPDGVSCEFALAVADAWHGRGVGRRLMERLMETARSRGLAEIKGEVLANNQAMLGLMTRLGFNRKRDPEDLAITHVSRPLAEP</sequence>
<dbReference type="Pfam" id="PF13607">
    <property type="entry name" value="Succ_CoA_lig"/>
    <property type="match status" value="1"/>
</dbReference>
<dbReference type="InterPro" id="IPR016181">
    <property type="entry name" value="Acyl_CoA_acyltransferase"/>
</dbReference>
<dbReference type="CDD" id="cd04301">
    <property type="entry name" value="NAT_SF"/>
    <property type="match status" value="1"/>
</dbReference>
<evidence type="ECO:0000259" key="5">
    <source>
        <dbReference type="PROSITE" id="PS50975"/>
    </source>
</evidence>
<proteinExistence type="predicted"/>
<dbReference type="PROSITE" id="PS51186">
    <property type="entry name" value="GNAT"/>
    <property type="match status" value="1"/>
</dbReference>
<keyword evidence="1" id="KW-0436">Ligase</keyword>
<dbReference type="Proteomes" id="UP001205843">
    <property type="component" value="Unassembled WGS sequence"/>
</dbReference>
<dbReference type="InterPro" id="IPR000182">
    <property type="entry name" value="GNAT_dom"/>
</dbReference>
<dbReference type="InterPro" id="IPR016102">
    <property type="entry name" value="Succinyl-CoA_synth-like"/>
</dbReference>
<dbReference type="Gene3D" id="3.40.630.30">
    <property type="match status" value="1"/>
</dbReference>
<accession>A0AAE3KB62</accession>
<dbReference type="InterPro" id="IPR036291">
    <property type="entry name" value="NAD(P)-bd_dom_sf"/>
</dbReference>
<dbReference type="Pfam" id="PF00583">
    <property type="entry name" value="Acetyltransf_1"/>
    <property type="match status" value="1"/>
</dbReference>
<dbReference type="RefSeq" id="WP_253478216.1">
    <property type="nucleotide sequence ID" value="NZ_JALJXV010000005.1"/>
</dbReference>
<dbReference type="Gene3D" id="3.30.470.20">
    <property type="entry name" value="ATP-grasp fold, B domain"/>
    <property type="match status" value="1"/>
</dbReference>
<keyword evidence="2 4" id="KW-0547">Nucleotide-binding</keyword>
<dbReference type="InterPro" id="IPR003781">
    <property type="entry name" value="CoA-bd"/>
</dbReference>
<dbReference type="SUPFAM" id="SSF56059">
    <property type="entry name" value="Glutathione synthetase ATP-binding domain-like"/>
    <property type="match status" value="1"/>
</dbReference>
<dbReference type="Gene3D" id="3.40.50.720">
    <property type="entry name" value="NAD(P)-binding Rossmann-like Domain"/>
    <property type="match status" value="1"/>
</dbReference>